<evidence type="ECO:0000313" key="1">
    <source>
        <dbReference type="EMBL" id="MFC3762875.1"/>
    </source>
</evidence>
<proteinExistence type="predicted"/>
<comment type="caution">
    <text evidence="1">The sequence shown here is derived from an EMBL/GenBank/DDBJ whole genome shotgun (WGS) entry which is preliminary data.</text>
</comment>
<dbReference type="Proteomes" id="UP001595699">
    <property type="component" value="Unassembled WGS sequence"/>
</dbReference>
<accession>A0ABV7YC20</accession>
<organism evidence="1 2">
    <name type="scientific">Tenggerimyces flavus</name>
    <dbReference type="NCBI Taxonomy" id="1708749"/>
    <lineage>
        <taxon>Bacteria</taxon>
        <taxon>Bacillati</taxon>
        <taxon>Actinomycetota</taxon>
        <taxon>Actinomycetes</taxon>
        <taxon>Propionibacteriales</taxon>
        <taxon>Nocardioidaceae</taxon>
        <taxon>Tenggerimyces</taxon>
    </lineage>
</organism>
<keyword evidence="2" id="KW-1185">Reference proteome</keyword>
<sequence length="131" mass="13727">MIVAWHPFDPPRSETALAAALPLDGVDAWRFYVGLPLSGKRLPNGGLDGLMELILDDAVLRVHGPVSTQAVAEFGPALATVRSEYGIEAGPLGLLGGSLGGGSPRWTGPQTADAAAVERLATEWFARHLDS</sequence>
<gene>
    <name evidence="1" type="ORF">ACFOUW_18690</name>
</gene>
<reference evidence="2" key="1">
    <citation type="journal article" date="2019" name="Int. J. Syst. Evol. Microbiol.">
        <title>The Global Catalogue of Microorganisms (GCM) 10K type strain sequencing project: providing services to taxonomists for standard genome sequencing and annotation.</title>
        <authorList>
            <consortium name="The Broad Institute Genomics Platform"/>
            <consortium name="The Broad Institute Genome Sequencing Center for Infectious Disease"/>
            <person name="Wu L."/>
            <person name="Ma J."/>
        </authorList>
    </citation>
    <scope>NUCLEOTIDE SEQUENCE [LARGE SCALE GENOMIC DNA]</scope>
    <source>
        <strain evidence="2">CGMCC 4.7241</strain>
    </source>
</reference>
<dbReference type="EMBL" id="JBHRZH010000016">
    <property type="protein sequence ID" value="MFC3762875.1"/>
    <property type="molecule type" value="Genomic_DNA"/>
</dbReference>
<protein>
    <submittedName>
        <fullName evidence="1">Uncharacterized protein</fullName>
    </submittedName>
</protein>
<name>A0ABV7YC20_9ACTN</name>
<evidence type="ECO:0000313" key="2">
    <source>
        <dbReference type="Proteomes" id="UP001595699"/>
    </source>
</evidence>